<evidence type="ECO:0000313" key="4">
    <source>
        <dbReference type="Proteomes" id="UP000698800"/>
    </source>
</evidence>
<evidence type="ECO:0000259" key="2">
    <source>
        <dbReference type="PROSITE" id="PS51184"/>
    </source>
</evidence>
<dbReference type="SUPFAM" id="SSF51197">
    <property type="entry name" value="Clavaminate synthase-like"/>
    <property type="match status" value="1"/>
</dbReference>
<dbReference type="PANTHER" id="PTHR12461">
    <property type="entry name" value="HYPOXIA-INDUCIBLE FACTOR 1 ALPHA INHIBITOR-RELATED"/>
    <property type="match status" value="1"/>
</dbReference>
<dbReference type="PROSITE" id="PS51184">
    <property type="entry name" value="JMJC"/>
    <property type="match status" value="1"/>
</dbReference>
<gene>
    <name evidence="3" type="ORF">FGG08_004068</name>
</gene>
<organism evidence="3 4">
    <name type="scientific">Glutinoglossum americanum</name>
    <dbReference type="NCBI Taxonomy" id="1670608"/>
    <lineage>
        <taxon>Eukaryota</taxon>
        <taxon>Fungi</taxon>
        <taxon>Dikarya</taxon>
        <taxon>Ascomycota</taxon>
        <taxon>Pezizomycotina</taxon>
        <taxon>Geoglossomycetes</taxon>
        <taxon>Geoglossales</taxon>
        <taxon>Geoglossaceae</taxon>
        <taxon>Glutinoglossum</taxon>
    </lineage>
</organism>
<evidence type="ECO:0000313" key="3">
    <source>
        <dbReference type="EMBL" id="KAH0541459.1"/>
    </source>
</evidence>
<feature type="domain" description="JmjC" evidence="2">
    <location>
        <begin position="222"/>
        <end position="384"/>
    </location>
</feature>
<sequence>MAEGYPPGDREAIRLRPGDRESKFLIALESSGRNDVGSYDWQSDVVRTLDQAIIMAGAPGKSRRSSIEDILDSLQIATDSMLSNHSNGSISDRQSSKRRKLDPYETNDTFPQYSNRVPALRFPIQQVEALSLSAFEHHLSACKDGPRPLIITNALLHWPALNERPWKKPSYLLRKTFGGRRLVPIEIGRSYVDEGWSQAIIPFRTFLSDYFLPKPEDSQGVGYLAQYDLFSQIPSLRDDISIPDYCYTSPPPPMADTPLATKAIQQLDEPLLNAWFGPAGTISPLHTDPYHNVLCQVVGKKYVRLYSPFESDKVYPRVVDEWGIDMSNTSQVDVSTIGDTADGNSSLHCRNAMFPLFGDANYVEGILGEGDCLYIPVGSLSTSL</sequence>
<dbReference type="PANTHER" id="PTHR12461:SF101">
    <property type="entry name" value="TRNA WYBUTOSINE-SYNTHESIZING PROTEIN 4"/>
    <property type="match status" value="1"/>
</dbReference>
<proteinExistence type="predicted"/>
<dbReference type="EMBL" id="JAGHQL010000078">
    <property type="protein sequence ID" value="KAH0541459.1"/>
    <property type="molecule type" value="Genomic_DNA"/>
</dbReference>
<feature type="region of interest" description="Disordered" evidence="1">
    <location>
        <begin position="82"/>
        <end position="108"/>
    </location>
</feature>
<evidence type="ECO:0000256" key="1">
    <source>
        <dbReference type="SAM" id="MobiDB-lite"/>
    </source>
</evidence>
<name>A0A9P8I618_9PEZI</name>
<dbReference type="AlphaFoldDB" id="A0A9P8I618"/>
<comment type="caution">
    <text evidence="3">The sequence shown here is derived from an EMBL/GenBank/DDBJ whole genome shotgun (WGS) entry which is preliminary data.</text>
</comment>
<reference evidence="3" key="1">
    <citation type="submission" date="2021-03" db="EMBL/GenBank/DDBJ databases">
        <title>Comparative genomics and phylogenomic investigation of the class Geoglossomycetes provide insights into ecological specialization and systematics.</title>
        <authorList>
            <person name="Melie T."/>
            <person name="Pirro S."/>
            <person name="Miller A.N."/>
            <person name="Quandt A."/>
        </authorList>
    </citation>
    <scope>NUCLEOTIDE SEQUENCE</scope>
    <source>
        <strain evidence="3">GBOQ0MN5Z8</strain>
    </source>
</reference>
<dbReference type="Pfam" id="PF13621">
    <property type="entry name" value="Cupin_8"/>
    <property type="match status" value="1"/>
</dbReference>
<dbReference type="InterPro" id="IPR003347">
    <property type="entry name" value="JmjC_dom"/>
</dbReference>
<keyword evidence="4" id="KW-1185">Reference proteome</keyword>
<dbReference type="InterPro" id="IPR041667">
    <property type="entry name" value="Cupin_8"/>
</dbReference>
<feature type="compositionally biased region" description="Polar residues" evidence="1">
    <location>
        <begin position="82"/>
        <end position="93"/>
    </location>
</feature>
<dbReference type="Gene3D" id="2.60.120.650">
    <property type="entry name" value="Cupin"/>
    <property type="match status" value="1"/>
</dbReference>
<dbReference type="Proteomes" id="UP000698800">
    <property type="component" value="Unassembled WGS sequence"/>
</dbReference>
<accession>A0A9P8I618</accession>
<protein>
    <recommendedName>
        <fullName evidence="2">JmjC domain-containing protein</fullName>
    </recommendedName>
</protein>
<dbReference type="OrthoDB" id="47172at2759"/>